<feature type="compositionally biased region" description="Basic and acidic residues" evidence="1">
    <location>
        <begin position="14"/>
        <end position="27"/>
    </location>
</feature>
<keyword evidence="3" id="KW-1185">Reference proteome</keyword>
<gene>
    <name evidence="2" type="ORF">AMECASPLE_030068</name>
</gene>
<dbReference type="EMBL" id="JAHRIP010069360">
    <property type="protein sequence ID" value="MEQ2308620.1"/>
    <property type="molecule type" value="Genomic_DNA"/>
</dbReference>
<protein>
    <submittedName>
        <fullName evidence="2">Uncharacterized protein</fullName>
    </submittedName>
</protein>
<evidence type="ECO:0000313" key="3">
    <source>
        <dbReference type="Proteomes" id="UP001469553"/>
    </source>
</evidence>
<organism evidence="2 3">
    <name type="scientific">Ameca splendens</name>
    <dbReference type="NCBI Taxonomy" id="208324"/>
    <lineage>
        <taxon>Eukaryota</taxon>
        <taxon>Metazoa</taxon>
        <taxon>Chordata</taxon>
        <taxon>Craniata</taxon>
        <taxon>Vertebrata</taxon>
        <taxon>Euteleostomi</taxon>
        <taxon>Actinopterygii</taxon>
        <taxon>Neopterygii</taxon>
        <taxon>Teleostei</taxon>
        <taxon>Neoteleostei</taxon>
        <taxon>Acanthomorphata</taxon>
        <taxon>Ovalentaria</taxon>
        <taxon>Atherinomorphae</taxon>
        <taxon>Cyprinodontiformes</taxon>
        <taxon>Goodeidae</taxon>
        <taxon>Ameca</taxon>
    </lineage>
</organism>
<sequence length="66" mass="7337">MALLTPLNVNCHASDGRKEPQQRREMESGAGGRISGLCLIFNSRLTSGAGLILVLDWIIRYYLNFV</sequence>
<comment type="caution">
    <text evidence="2">The sequence shown here is derived from an EMBL/GenBank/DDBJ whole genome shotgun (WGS) entry which is preliminary data.</text>
</comment>
<accession>A0ABV0ZR71</accession>
<feature type="region of interest" description="Disordered" evidence="1">
    <location>
        <begin position="1"/>
        <end position="29"/>
    </location>
</feature>
<name>A0ABV0ZR71_9TELE</name>
<proteinExistence type="predicted"/>
<reference evidence="2 3" key="1">
    <citation type="submission" date="2021-06" db="EMBL/GenBank/DDBJ databases">
        <authorList>
            <person name="Palmer J.M."/>
        </authorList>
    </citation>
    <scope>NUCLEOTIDE SEQUENCE [LARGE SCALE GENOMIC DNA]</scope>
    <source>
        <strain evidence="2 3">AS_MEX2019</strain>
        <tissue evidence="2">Muscle</tissue>
    </source>
</reference>
<evidence type="ECO:0000256" key="1">
    <source>
        <dbReference type="SAM" id="MobiDB-lite"/>
    </source>
</evidence>
<dbReference type="Proteomes" id="UP001469553">
    <property type="component" value="Unassembled WGS sequence"/>
</dbReference>
<evidence type="ECO:0000313" key="2">
    <source>
        <dbReference type="EMBL" id="MEQ2308620.1"/>
    </source>
</evidence>